<organism evidence="1 2">
    <name type="scientific">Cohnella yongneupensis</name>
    <dbReference type="NCBI Taxonomy" id="425006"/>
    <lineage>
        <taxon>Bacteria</taxon>
        <taxon>Bacillati</taxon>
        <taxon>Bacillota</taxon>
        <taxon>Bacilli</taxon>
        <taxon>Bacillales</taxon>
        <taxon>Paenibacillaceae</taxon>
        <taxon>Cohnella</taxon>
    </lineage>
</organism>
<comment type="caution">
    <text evidence="1">The sequence shown here is derived from an EMBL/GenBank/DDBJ whole genome shotgun (WGS) entry which is preliminary data.</text>
</comment>
<protein>
    <submittedName>
        <fullName evidence="1">Uncharacterized protein</fullName>
    </submittedName>
</protein>
<proteinExistence type="predicted"/>
<evidence type="ECO:0000313" key="2">
    <source>
        <dbReference type="Proteomes" id="UP001596108"/>
    </source>
</evidence>
<name>A0ABW0QV76_9BACL</name>
<dbReference type="RefSeq" id="WP_378109879.1">
    <property type="nucleotide sequence ID" value="NZ_JBHSNC010000005.1"/>
</dbReference>
<evidence type="ECO:0000313" key="1">
    <source>
        <dbReference type="EMBL" id="MFC5528067.1"/>
    </source>
</evidence>
<gene>
    <name evidence="1" type="ORF">ACFPQ4_01145</name>
</gene>
<dbReference type="Proteomes" id="UP001596108">
    <property type="component" value="Unassembled WGS sequence"/>
</dbReference>
<keyword evidence="2" id="KW-1185">Reference proteome</keyword>
<dbReference type="EMBL" id="JBHSNC010000005">
    <property type="protein sequence ID" value="MFC5528067.1"/>
    <property type="molecule type" value="Genomic_DNA"/>
</dbReference>
<sequence length="118" mass="13104">MSRPKLFSVAKSGLNANVFIDQAKAFYDRTAKKGERVILLEGSILKAPDNTKWIYRDLEILAIHGYLERIGTQYRVKRPIAGSTSGTAAAVLGAGFKPAGFHRWKFNNGRSIYESGEK</sequence>
<reference evidence="2" key="1">
    <citation type="journal article" date="2019" name="Int. J. Syst. Evol. Microbiol.">
        <title>The Global Catalogue of Microorganisms (GCM) 10K type strain sequencing project: providing services to taxonomists for standard genome sequencing and annotation.</title>
        <authorList>
            <consortium name="The Broad Institute Genomics Platform"/>
            <consortium name="The Broad Institute Genome Sequencing Center for Infectious Disease"/>
            <person name="Wu L."/>
            <person name="Ma J."/>
        </authorList>
    </citation>
    <scope>NUCLEOTIDE SEQUENCE [LARGE SCALE GENOMIC DNA]</scope>
    <source>
        <strain evidence="2">CGMCC 1.18578</strain>
    </source>
</reference>
<accession>A0ABW0QV76</accession>